<dbReference type="InterPro" id="IPR050275">
    <property type="entry name" value="PGM_Phosphatase"/>
</dbReference>
<proteinExistence type="predicted"/>
<dbReference type="PANTHER" id="PTHR48100:SF1">
    <property type="entry name" value="HISTIDINE PHOSPHATASE FAMILY PROTEIN-RELATED"/>
    <property type="match status" value="1"/>
</dbReference>
<dbReference type="InterPro" id="IPR013078">
    <property type="entry name" value="His_Pase_superF_clade-1"/>
</dbReference>
<dbReference type="OrthoDB" id="5296884at2"/>
<dbReference type="AlphaFoldDB" id="A0A4P8IRP8"/>
<dbReference type="Pfam" id="PF00300">
    <property type="entry name" value="His_Phos_1"/>
    <property type="match status" value="1"/>
</dbReference>
<dbReference type="GO" id="GO:0005737">
    <property type="term" value="C:cytoplasm"/>
    <property type="evidence" value="ECO:0007669"/>
    <property type="project" value="TreeGrafter"/>
</dbReference>
<dbReference type="Gene3D" id="3.40.50.1240">
    <property type="entry name" value="Phosphoglycerate mutase-like"/>
    <property type="match status" value="1"/>
</dbReference>
<sequence>MDLILIRHPAPAIDAGVCYGRTDVPLAGHAPALADALAARLETLKAPRPLALWSSPLTRCASIAALLAQRFGCAQTLDARLQEIDFGAWESLRWDDIDRAELDEWAGNLQHARVHGGESVAQFDARVRAWFDACVDERVASFTPTERAACHVVTHAGVMRVIASIALRIPLEQCLQWTLDMAGIVWLRRDSVSGGWALVRWNV</sequence>
<protein>
    <submittedName>
        <fullName evidence="1">Alpha-ribazole phosphatase family protein</fullName>
    </submittedName>
</protein>
<name>A0A4P8IRP8_9BURK</name>
<evidence type="ECO:0000313" key="2">
    <source>
        <dbReference type="Proteomes" id="UP000298656"/>
    </source>
</evidence>
<dbReference type="SMART" id="SM00855">
    <property type="entry name" value="PGAM"/>
    <property type="match status" value="1"/>
</dbReference>
<organism evidence="1 2">
    <name type="scientific">Trinickia violacea</name>
    <dbReference type="NCBI Taxonomy" id="2571746"/>
    <lineage>
        <taxon>Bacteria</taxon>
        <taxon>Pseudomonadati</taxon>
        <taxon>Pseudomonadota</taxon>
        <taxon>Betaproteobacteria</taxon>
        <taxon>Burkholderiales</taxon>
        <taxon>Burkholderiaceae</taxon>
        <taxon>Trinickia</taxon>
    </lineage>
</organism>
<reference evidence="1 2" key="1">
    <citation type="submission" date="2019-05" db="EMBL/GenBank/DDBJ databases">
        <title>Burkholderia sp. DHOD12, isolated from subtropical forest soil.</title>
        <authorList>
            <person name="Gao Z.-H."/>
            <person name="Qiu L.-H."/>
        </authorList>
    </citation>
    <scope>NUCLEOTIDE SEQUENCE [LARGE SCALE GENOMIC DNA]</scope>
    <source>
        <strain evidence="1 2">DHOD12</strain>
    </source>
</reference>
<dbReference type="Proteomes" id="UP000298656">
    <property type="component" value="Chromosome 1"/>
</dbReference>
<dbReference type="RefSeq" id="WP_137331417.1">
    <property type="nucleotide sequence ID" value="NZ_CP040077.1"/>
</dbReference>
<dbReference type="EMBL" id="CP040077">
    <property type="protein sequence ID" value="QCP48579.1"/>
    <property type="molecule type" value="Genomic_DNA"/>
</dbReference>
<dbReference type="SUPFAM" id="SSF53254">
    <property type="entry name" value="Phosphoglycerate mutase-like"/>
    <property type="match status" value="1"/>
</dbReference>
<dbReference type="GO" id="GO:0016791">
    <property type="term" value="F:phosphatase activity"/>
    <property type="evidence" value="ECO:0007669"/>
    <property type="project" value="TreeGrafter"/>
</dbReference>
<keyword evidence="2" id="KW-1185">Reference proteome</keyword>
<evidence type="ECO:0000313" key="1">
    <source>
        <dbReference type="EMBL" id="QCP48579.1"/>
    </source>
</evidence>
<dbReference type="CDD" id="cd07067">
    <property type="entry name" value="HP_PGM_like"/>
    <property type="match status" value="1"/>
</dbReference>
<dbReference type="PANTHER" id="PTHR48100">
    <property type="entry name" value="BROAD-SPECIFICITY PHOSPHATASE YOR283W-RELATED"/>
    <property type="match status" value="1"/>
</dbReference>
<dbReference type="KEGG" id="tvl:FAZ95_04880"/>
<accession>A0A4P8IRP8</accession>
<gene>
    <name evidence="1" type="ORF">FAZ95_04880</name>
</gene>
<dbReference type="InterPro" id="IPR029033">
    <property type="entry name" value="His_PPase_superfam"/>
</dbReference>